<protein>
    <submittedName>
        <fullName evidence="2">Secreted protein</fullName>
    </submittedName>
</protein>
<dbReference type="AlphaFoldDB" id="A0A915JJW2"/>
<keyword evidence="1" id="KW-1185">Reference proteome</keyword>
<evidence type="ECO:0000313" key="1">
    <source>
        <dbReference type="Proteomes" id="UP000887565"/>
    </source>
</evidence>
<reference evidence="2" key="1">
    <citation type="submission" date="2022-11" db="UniProtKB">
        <authorList>
            <consortium name="WormBaseParasite"/>
        </authorList>
    </citation>
    <scope>IDENTIFICATION</scope>
</reference>
<sequence length="79" mass="8506">MLVVVTRGVCCIARSTGGEEKASGTWRCGATLQTGFWYDNLLIMTVETFFGKSCNICFNSGKARSINVKSAGKPFSSTN</sequence>
<name>A0A915JJW2_ROMCU</name>
<accession>A0A915JJW2</accession>
<organism evidence="1 2">
    <name type="scientific">Romanomermis culicivorax</name>
    <name type="common">Nematode worm</name>
    <dbReference type="NCBI Taxonomy" id="13658"/>
    <lineage>
        <taxon>Eukaryota</taxon>
        <taxon>Metazoa</taxon>
        <taxon>Ecdysozoa</taxon>
        <taxon>Nematoda</taxon>
        <taxon>Enoplea</taxon>
        <taxon>Dorylaimia</taxon>
        <taxon>Mermithida</taxon>
        <taxon>Mermithoidea</taxon>
        <taxon>Mermithidae</taxon>
        <taxon>Romanomermis</taxon>
    </lineage>
</organism>
<proteinExistence type="predicted"/>
<evidence type="ECO:0000313" key="2">
    <source>
        <dbReference type="WBParaSite" id="nRc.2.0.1.t26469-RA"/>
    </source>
</evidence>
<dbReference type="Proteomes" id="UP000887565">
    <property type="component" value="Unplaced"/>
</dbReference>
<dbReference type="WBParaSite" id="nRc.2.0.1.t26469-RA">
    <property type="protein sequence ID" value="nRc.2.0.1.t26469-RA"/>
    <property type="gene ID" value="nRc.2.0.1.g26469"/>
</dbReference>